<dbReference type="PANTHER" id="PTHR24012">
    <property type="entry name" value="RNA BINDING PROTEIN"/>
    <property type="match status" value="1"/>
</dbReference>
<keyword evidence="7" id="KW-1185">Reference proteome</keyword>
<protein>
    <recommendedName>
        <fullName evidence="5">RRM domain-containing protein</fullName>
    </recommendedName>
</protein>
<dbReference type="GO" id="GO:0003723">
    <property type="term" value="F:RNA binding"/>
    <property type="evidence" value="ECO:0007669"/>
    <property type="project" value="UniProtKB-UniRule"/>
</dbReference>
<proteinExistence type="predicted"/>
<dbReference type="SUPFAM" id="SSF54928">
    <property type="entry name" value="RNA-binding domain, RBD"/>
    <property type="match status" value="2"/>
</dbReference>
<dbReference type="Pfam" id="PF00076">
    <property type="entry name" value="RRM_1"/>
    <property type="match status" value="2"/>
</dbReference>
<accession>A0A0C3EA83</accession>
<keyword evidence="2 3" id="KW-0694">RNA-binding</keyword>
<feature type="compositionally biased region" description="Low complexity" evidence="4">
    <location>
        <begin position="771"/>
        <end position="786"/>
    </location>
</feature>
<dbReference type="InterPro" id="IPR035979">
    <property type="entry name" value="RBD_domain_sf"/>
</dbReference>
<feature type="domain" description="RRM" evidence="5">
    <location>
        <begin position="241"/>
        <end position="323"/>
    </location>
</feature>
<feature type="region of interest" description="Disordered" evidence="4">
    <location>
        <begin position="538"/>
        <end position="564"/>
    </location>
</feature>
<feature type="region of interest" description="Disordered" evidence="4">
    <location>
        <begin position="710"/>
        <end position="786"/>
    </location>
</feature>
<dbReference type="Proteomes" id="UP000053989">
    <property type="component" value="Unassembled WGS sequence"/>
</dbReference>
<dbReference type="STRING" id="1036808.A0A0C3EA83"/>
<organism evidence="6 7">
    <name type="scientific">Scleroderma citrinum Foug A</name>
    <dbReference type="NCBI Taxonomy" id="1036808"/>
    <lineage>
        <taxon>Eukaryota</taxon>
        <taxon>Fungi</taxon>
        <taxon>Dikarya</taxon>
        <taxon>Basidiomycota</taxon>
        <taxon>Agaricomycotina</taxon>
        <taxon>Agaricomycetes</taxon>
        <taxon>Agaricomycetidae</taxon>
        <taxon>Boletales</taxon>
        <taxon>Sclerodermatineae</taxon>
        <taxon>Sclerodermataceae</taxon>
        <taxon>Scleroderma</taxon>
    </lineage>
</organism>
<feature type="compositionally biased region" description="Low complexity" evidence="4">
    <location>
        <begin position="18"/>
        <end position="35"/>
    </location>
</feature>
<feature type="compositionally biased region" description="Polar residues" evidence="4">
    <location>
        <begin position="710"/>
        <end position="726"/>
    </location>
</feature>
<keyword evidence="1" id="KW-0677">Repeat</keyword>
<dbReference type="OrthoDB" id="271725at2759"/>
<gene>
    <name evidence="6" type="ORF">SCLCIDRAFT_600743</name>
</gene>
<feature type="compositionally biased region" description="Polar residues" evidence="4">
    <location>
        <begin position="76"/>
        <end position="89"/>
    </location>
</feature>
<dbReference type="PROSITE" id="PS50102">
    <property type="entry name" value="RRM"/>
    <property type="match status" value="2"/>
</dbReference>
<feature type="region of interest" description="Disordered" evidence="4">
    <location>
        <begin position="1"/>
        <end position="133"/>
    </location>
</feature>
<feature type="compositionally biased region" description="Polar residues" evidence="4">
    <location>
        <begin position="1"/>
        <end position="14"/>
    </location>
</feature>
<evidence type="ECO:0000259" key="5">
    <source>
        <dbReference type="PROSITE" id="PS50102"/>
    </source>
</evidence>
<feature type="compositionally biased region" description="Polar residues" evidence="4">
    <location>
        <begin position="106"/>
        <end position="123"/>
    </location>
</feature>
<reference evidence="7" key="2">
    <citation type="submission" date="2015-01" db="EMBL/GenBank/DDBJ databases">
        <title>Evolutionary Origins and Diversification of the Mycorrhizal Mutualists.</title>
        <authorList>
            <consortium name="DOE Joint Genome Institute"/>
            <consortium name="Mycorrhizal Genomics Consortium"/>
            <person name="Kohler A."/>
            <person name="Kuo A."/>
            <person name="Nagy L.G."/>
            <person name="Floudas D."/>
            <person name="Copeland A."/>
            <person name="Barry K.W."/>
            <person name="Cichocki N."/>
            <person name="Veneault-Fourrey C."/>
            <person name="LaButti K."/>
            <person name="Lindquist E.A."/>
            <person name="Lipzen A."/>
            <person name="Lundell T."/>
            <person name="Morin E."/>
            <person name="Murat C."/>
            <person name="Riley R."/>
            <person name="Ohm R."/>
            <person name="Sun H."/>
            <person name="Tunlid A."/>
            <person name="Henrissat B."/>
            <person name="Grigoriev I.V."/>
            <person name="Hibbett D.S."/>
            <person name="Martin F."/>
        </authorList>
    </citation>
    <scope>NUCLEOTIDE SEQUENCE [LARGE SCALE GENOMIC DNA]</scope>
    <source>
        <strain evidence="7">Foug A</strain>
    </source>
</reference>
<dbReference type="Gene3D" id="3.30.70.330">
    <property type="match status" value="2"/>
</dbReference>
<feature type="domain" description="RRM" evidence="5">
    <location>
        <begin position="129"/>
        <end position="203"/>
    </location>
</feature>
<dbReference type="AlphaFoldDB" id="A0A0C3EA83"/>
<name>A0A0C3EA83_9AGAM</name>
<evidence type="ECO:0000256" key="2">
    <source>
        <dbReference type="ARBA" id="ARBA00022884"/>
    </source>
</evidence>
<reference evidence="6 7" key="1">
    <citation type="submission" date="2014-04" db="EMBL/GenBank/DDBJ databases">
        <authorList>
            <consortium name="DOE Joint Genome Institute"/>
            <person name="Kuo A."/>
            <person name="Kohler A."/>
            <person name="Nagy L.G."/>
            <person name="Floudas D."/>
            <person name="Copeland A."/>
            <person name="Barry K.W."/>
            <person name="Cichocki N."/>
            <person name="Veneault-Fourrey C."/>
            <person name="LaButti K."/>
            <person name="Lindquist E.A."/>
            <person name="Lipzen A."/>
            <person name="Lundell T."/>
            <person name="Morin E."/>
            <person name="Murat C."/>
            <person name="Sun H."/>
            <person name="Tunlid A."/>
            <person name="Henrissat B."/>
            <person name="Grigoriev I.V."/>
            <person name="Hibbett D.S."/>
            <person name="Martin F."/>
            <person name="Nordberg H.P."/>
            <person name="Cantor M.N."/>
            <person name="Hua S.X."/>
        </authorList>
    </citation>
    <scope>NUCLEOTIDE SEQUENCE [LARGE SCALE GENOMIC DNA]</scope>
    <source>
        <strain evidence="6 7">Foug A</strain>
    </source>
</reference>
<evidence type="ECO:0000256" key="4">
    <source>
        <dbReference type="SAM" id="MobiDB-lite"/>
    </source>
</evidence>
<dbReference type="InParanoid" id="A0A0C3EA83"/>
<dbReference type="InterPro" id="IPR012677">
    <property type="entry name" value="Nucleotide-bd_a/b_plait_sf"/>
</dbReference>
<dbReference type="SMART" id="SM00360">
    <property type="entry name" value="RRM"/>
    <property type="match status" value="2"/>
</dbReference>
<evidence type="ECO:0000256" key="3">
    <source>
        <dbReference type="PROSITE-ProRule" id="PRU00176"/>
    </source>
</evidence>
<dbReference type="HOGENOM" id="CLU_008696_0_0_1"/>
<evidence type="ECO:0000313" key="7">
    <source>
        <dbReference type="Proteomes" id="UP000053989"/>
    </source>
</evidence>
<sequence>MSVSPLTTENSSPVTLVPSSRRAPAPHASADASARNSLILGTPMPFLHPDNQPKPRFHWNTNQKPLFDQSGPRAVDSSSNPATRTTVSYTLAGASGTGVPEDADSTHSAGVTSPPLSDSDQPKSNPPAPNIYINGLPPHFSEQELFALARQFGEVKSVRTFTRHVSEKPTGYGFVLFNDIGSAEKCIEGLRKYRNLHPSFSKQIHRIPGTIYAQQSIAQPPEQDPASFKARMEKLKDEHSTNLYIEGLPLSIDDESLTTLVAPHRIKSSRFFKTKLSDPPRIIAFVRLESRTAAEETIERLHGQMVRGWNDPGCRISVRFADSAEQRELRRTERMLKGEDQSSSRLTIAQAALLNLRGQDLQTGTHKASRPFQHEDVPQLIGRRGTAQQSLRQCQASLDYLPGPRSLSASTSLPANLARGQYTSPIQPVRDLRTSPDMDALMQSIKNVGIEDGGLFDSILGDYHAVPQTSFQTLANARSLSGAAPMARTQTHGQTQARNGFTPTEEMILQTHARRLQLQAQISNGPHAFEQDILRADSSAPPVGGPSFTRNQVPPPNGQGRLPAASSQFQLGRLRTAKSSPEFLPTISEDDSHGVGEPWNETRSSHVTLQSALRGCLPMGSSSTAGLKLTRPTTRGIATAPLLCPDEQVGNAREYQQSGTAIGADRLPPMRSSQTSVPCVRLPVISRPSPSSLADIQPYHLSATPASNTAVASSGSIRSENSQDSARTPRVNVNVNVNGGDGDLRHTSFGSGSRLAVHTGAGMSPHPEDPPMSTSTPTSTNTVVSPALTCSSRTPSTLSPATPFVGSFGCAHDAFEVVTAGGMDCHEDGVEKEFKVVAQSK</sequence>
<dbReference type="InterPro" id="IPR000504">
    <property type="entry name" value="RRM_dom"/>
</dbReference>
<evidence type="ECO:0000313" key="6">
    <source>
        <dbReference type="EMBL" id="KIM64901.1"/>
    </source>
</evidence>
<dbReference type="EMBL" id="KN822026">
    <property type="protein sequence ID" value="KIM64901.1"/>
    <property type="molecule type" value="Genomic_DNA"/>
</dbReference>
<evidence type="ECO:0000256" key="1">
    <source>
        <dbReference type="ARBA" id="ARBA00022737"/>
    </source>
</evidence>